<evidence type="ECO:0000256" key="1">
    <source>
        <dbReference type="SAM" id="MobiDB-lite"/>
    </source>
</evidence>
<evidence type="ECO:0000313" key="4">
    <source>
        <dbReference type="Proteomes" id="UP000747542"/>
    </source>
</evidence>
<feature type="signal peptide" evidence="2">
    <location>
        <begin position="1"/>
        <end position="18"/>
    </location>
</feature>
<dbReference type="AlphaFoldDB" id="A0A8J5JVH5"/>
<dbReference type="GO" id="GO:0003677">
    <property type="term" value="F:DNA binding"/>
    <property type="evidence" value="ECO:0007669"/>
    <property type="project" value="UniProtKB-KW"/>
</dbReference>
<proteinExistence type="predicted"/>
<reference evidence="3" key="1">
    <citation type="journal article" date="2021" name="Sci. Adv.">
        <title>The American lobster genome reveals insights on longevity, neural, and immune adaptations.</title>
        <authorList>
            <person name="Polinski J.M."/>
            <person name="Zimin A.V."/>
            <person name="Clark K.F."/>
            <person name="Kohn A.B."/>
            <person name="Sadowski N."/>
            <person name="Timp W."/>
            <person name="Ptitsyn A."/>
            <person name="Khanna P."/>
            <person name="Romanova D.Y."/>
            <person name="Williams P."/>
            <person name="Greenwood S.J."/>
            <person name="Moroz L.L."/>
            <person name="Walt D.R."/>
            <person name="Bodnar A.G."/>
        </authorList>
    </citation>
    <scope>NUCLEOTIDE SEQUENCE</scope>
    <source>
        <strain evidence="3">GMGI-L3</strain>
    </source>
</reference>
<dbReference type="Proteomes" id="UP000747542">
    <property type="component" value="Unassembled WGS sequence"/>
</dbReference>
<keyword evidence="2" id="KW-0732">Signal</keyword>
<feature type="chain" id="PRO_5035147951" evidence="2">
    <location>
        <begin position="19"/>
        <end position="182"/>
    </location>
</feature>
<keyword evidence="3" id="KW-0238">DNA-binding</keyword>
<comment type="caution">
    <text evidence="3">The sequence shown here is derived from an EMBL/GenBank/DDBJ whole genome shotgun (WGS) entry which is preliminary data.</text>
</comment>
<feature type="region of interest" description="Disordered" evidence="1">
    <location>
        <begin position="161"/>
        <end position="182"/>
    </location>
</feature>
<dbReference type="EMBL" id="JAHLQT010024921">
    <property type="protein sequence ID" value="KAG7164802.1"/>
    <property type="molecule type" value="Genomic_DNA"/>
</dbReference>
<evidence type="ECO:0000256" key="2">
    <source>
        <dbReference type="SAM" id="SignalP"/>
    </source>
</evidence>
<feature type="compositionally biased region" description="Acidic residues" evidence="1">
    <location>
        <begin position="161"/>
        <end position="174"/>
    </location>
</feature>
<sequence>MFATFVAIFYWWKMQNWTTSCVLCDLAMPQRPATKTPSNIAMRSCVAVMLDVKLDIIKRHEHGEGMSVIGCMHGLAHSIVHSTVKSADNIKEMAGSATPLMATKVTRFRDAEMESMERMLSKWIDDQTQSLKKPLSQCMIQQKAVENNSFQCKLTGIMSEVADDPGSEESEVADDPSFLSPQ</sequence>
<accession>A0A8J5JVH5</accession>
<organism evidence="3 4">
    <name type="scientific">Homarus americanus</name>
    <name type="common">American lobster</name>
    <dbReference type="NCBI Taxonomy" id="6706"/>
    <lineage>
        <taxon>Eukaryota</taxon>
        <taxon>Metazoa</taxon>
        <taxon>Ecdysozoa</taxon>
        <taxon>Arthropoda</taxon>
        <taxon>Crustacea</taxon>
        <taxon>Multicrustacea</taxon>
        <taxon>Malacostraca</taxon>
        <taxon>Eumalacostraca</taxon>
        <taxon>Eucarida</taxon>
        <taxon>Decapoda</taxon>
        <taxon>Pleocyemata</taxon>
        <taxon>Astacidea</taxon>
        <taxon>Nephropoidea</taxon>
        <taxon>Nephropidae</taxon>
        <taxon>Homarus</taxon>
    </lineage>
</organism>
<gene>
    <name evidence="3" type="ORF">Hamer_G019638</name>
</gene>
<evidence type="ECO:0000313" key="3">
    <source>
        <dbReference type="EMBL" id="KAG7164802.1"/>
    </source>
</evidence>
<name>A0A8J5JVH5_HOMAM</name>
<protein>
    <submittedName>
        <fullName evidence="3">CENPB DNA-binding domain containing protein 1-like 23</fullName>
    </submittedName>
</protein>
<keyword evidence="4" id="KW-1185">Reference proteome</keyword>